<reference evidence="2" key="1">
    <citation type="submission" date="2023-03" db="EMBL/GenBank/DDBJ databases">
        <title>Massive genome expansion in bonnet fungi (Mycena s.s.) driven by repeated elements and novel gene families across ecological guilds.</title>
        <authorList>
            <consortium name="Lawrence Berkeley National Laboratory"/>
            <person name="Harder C.B."/>
            <person name="Miyauchi S."/>
            <person name="Viragh M."/>
            <person name="Kuo A."/>
            <person name="Thoen E."/>
            <person name="Andreopoulos B."/>
            <person name="Lu D."/>
            <person name="Skrede I."/>
            <person name="Drula E."/>
            <person name="Henrissat B."/>
            <person name="Morin E."/>
            <person name="Kohler A."/>
            <person name="Barry K."/>
            <person name="LaButti K."/>
            <person name="Morin E."/>
            <person name="Salamov A."/>
            <person name="Lipzen A."/>
            <person name="Mereny Z."/>
            <person name="Hegedus B."/>
            <person name="Baldrian P."/>
            <person name="Stursova M."/>
            <person name="Weitz H."/>
            <person name="Taylor A."/>
            <person name="Grigoriev I.V."/>
            <person name="Nagy L.G."/>
            <person name="Martin F."/>
            <person name="Kauserud H."/>
        </authorList>
    </citation>
    <scope>NUCLEOTIDE SEQUENCE</scope>
    <source>
        <strain evidence="2">CBHHK182m</strain>
    </source>
</reference>
<comment type="caution">
    <text evidence="2">The sequence shown here is derived from an EMBL/GenBank/DDBJ whole genome shotgun (WGS) entry which is preliminary data.</text>
</comment>
<feature type="region of interest" description="Disordered" evidence="1">
    <location>
        <begin position="1"/>
        <end position="34"/>
    </location>
</feature>
<dbReference type="AlphaFoldDB" id="A0AAD7ME84"/>
<dbReference type="EMBL" id="JARKIB010000349">
    <property type="protein sequence ID" value="KAJ7713208.1"/>
    <property type="molecule type" value="Genomic_DNA"/>
</dbReference>
<proteinExistence type="predicted"/>
<organism evidence="2 3">
    <name type="scientific">Mycena metata</name>
    <dbReference type="NCBI Taxonomy" id="1033252"/>
    <lineage>
        <taxon>Eukaryota</taxon>
        <taxon>Fungi</taxon>
        <taxon>Dikarya</taxon>
        <taxon>Basidiomycota</taxon>
        <taxon>Agaricomycotina</taxon>
        <taxon>Agaricomycetes</taxon>
        <taxon>Agaricomycetidae</taxon>
        <taxon>Agaricales</taxon>
        <taxon>Marasmiineae</taxon>
        <taxon>Mycenaceae</taxon>
        <taxon>Mycena</taxon>
    </lineage>
</organism>
<feature type="region of interest" description="Disordered" evidence="1">
    <location>
        <begin position="52"/>
        <end position="82"/>
    </location>
</feature>
<evidence type="ECO:0000313" key="3">
    <source>
        <dbReference type="Proteomes" id="UP001215598"/>
    </source>
</evidence>
<protein>
    <submittedName>
        <fullName evidence="2">Uncharacterized protein</fullName>
    </submittedName>
</protein>
<dbReference type="Proteomes" id="UP001215598">
    <property type="component" value="Unassembled WGS sequence"/>
</dbReference>
<feature type="compositionally biased region" description="Low complexity" evidence="1">
    <location>
        <begin position="16"/>
        <end position="34"/>
    </location>
</feature>
<gene>
    <name evidence="2" type="ORF">B0H16DRAFT_1743540</name>
</gene>
<evidence type="ECO:0000256" key="1">
    <source>
        <dbReference type="SAM" id="MobiDB-lite"/>
    </source>
</evidence>
<name>A0AAD7ME84_9AGAR</name>
<feature type="region of interest" description="Disordered" evidence="1">
    <location>
        <begin position="210"/>
        <end position="233"/>
    </location>
</feature>
<accession>A0AAD7ME84</accession>
<feature type="compositionally biased region" description="Pro residues" evidence="1">
    <location>
        <begin position="211"/>
        <end position="226"/>
    </location>
</feature>
<sequence length="451" mass="46645">MKPTTHPTRAPNLAILPLSPRATSSAALSSSPSRSLVLAISRSEAAALASASVDASGSGSGSPQHLPHERPSPNRSTAAPALNVRTTPSPCLSVCVCVLRPHNEDGTVFSPGRNTGGPMHTTPLYATVAVTAVPAAKPGTRRICNLVCMAPPLPNTAPTAAASNPANAAATPNPALSATANPAPALREAAVLQCAQSLLTAALQCRHTAAPNPPGTAAPNPAPGAAPNPASGAAPNLMPSAAAAPNIAGAAVSGVPRFQIPTTFHYHLTRGNFVVANTTADGNPSVLYCIYAHKDGGSSDPEDAQHLTRFLKEFLNHGAMGLTPRVGCVVADIFSPASSHSTALTRTPPTVLYLGSVTGLTYDDSAQGRQDAQADIHKALAKDQKFLGKLLRHRDTLSNPLELAVGNGQKRVVWRMCMHPSTDDENVRNEICEAFENVKFTMHGSVIRRGL</sequence>
<keyword evidence="3" id="KW-1185">Reference proteome</keyword>
<evidence type="ECO:0000313" key="2">
    <source>
        <dbReference type="EMBL" id="KAJ7713208.1"/>
    </source>
</evidence>